<dbReference type="KEGG" id="care:LT85_1799"/>
<dbReference type="AlphaFoldDB" id="A0A0A1FDM1"/>
<evidence type="ECO:0000256" key="1">
    <source>
        <dbReference type="SAM" id="MobiDB-lite"/>
    </source>
</evidence>
<evidence type="ECO:0000313" key="3">
    <source>
        <dbReference type="Proteomes" id="UP000030302"/>
    </source>
</evidence>
<dbReference type="EMBL" id="CP009962">
    <property type="protein sequence ID" value="AIY40957.1"/>
    <property type="molecule type" value="Genomic_DNA"/>
</dbReference>
<sequence>MSSAKDIMNLTFPSIDSAGEPIKADERSATRSVGNLG</sequence>
<feature type="region of interest" description="Disordered" evidence="1">
    <location>
        <begin position="1"/>
        <end position="37"/>
    </location>
</feature>
<evidence type="ECO:0000313" key="2">
    <source>
        <dbReference type="EMBL" id="AIY40957.1"/>
    </source>
</evidence>
<protein>
    <submittedName>
        <fullName evidence="2">Uncharacterized protein</fullName>
    </submittedName>
</protein>
<reference evidence="3" key="1">
    <citation type="journal article" date="2014" name="Soil Biol. Biochem.">
        <title>Structure and function of bacterial communities in ageing soils: Insights from the Mendocino ecological staircase.</title>
        <authorList>
            <person name="Uroz S."/>
            <person name="Tech J.J."/>
            <person name="Sawaya N.A."/>
            <person name="Frey-Klett P."/>
            <person name="Leveau J.H.J."/>
        </authorList>
    </citation>
    <scope>NUCLEOTIDE SEQUENCE [LARGE SCALE GENOMIC DNA]</scope>
    <source>
        <strain evidence="3">Cal35</strain>
    </source>
</reference>
<dbReference type="Proteomes" id="UP000030302">
    <property type="component" value="Chromosome"/>
</dbReference>
<dbReference type="HOGENOM" id="CLU_3342434_0_0_4"/>
<accession>A0A0A1FDM1</accession>
<gene>
    <name evidence="2" type="ORF">LT85_1799</name>
</gene>
<organism evidence="2 3">
    <name type="scientific">Collimonas arenae</name>
    <dbReference type="NCBI Taxonomy" id="279058"/>
    <lineage>
        <taxon>Bacteria</taxon>
        <taxon>Pseudomonadati</taxon>
        <taxon>Pseudomonadota</taxon>
        <taxon>Betaproteobacteria</taxon>
        <taxon>Burkholderiales</taxon>
        <taxon>Oxalobacteraceae</taxon>
        <taxon>Collimonas</taxon>
    </lineage>
</organism>
<name>A0A0A1FDM1_9BURK</name>
<keyword evidence="3" id="KW-1185">Reference proteome</keyword>
<proteinExistence type="predicted"/>